<protein>
    <submittedName>
        <fullName evidence="1">Uncharacterized protein</fullName>
    </submittedName>
</protein>
<evidence type="ECO:0000313" key="2">
    <source>
        <dbReference type="Proteomes" id="UP000765003"/>
    </source>
</evidence>
<name>A0ABS3AZ02_9FIRM</name>
<dbReference type="Proteomes" id="UP000765003">
    <property type="component" value="Unassembled WGS sequence"/>
</dbReference>
<evidence type="ECO:0000313" key="1">
    <source>
        <dbReference type="EMBL" id="MBN4077473.1"/>
    </source>
</evidence>
<organism evidence="1 2">
    <name type="scientific">Sulfobacillus acidophilus</name>
    <dbReference type="NCBI Taxonomy" id="53633"/>
    <lineage>
        <taxon>Bacteria</taxon>
        <taxon>Bacillati</taxon>
        <taxon>Bacillota</taxon>
        <taxon>Clostridia</taxon>
        <taxon>Eubacteriales</taxon>
        <taxon>Clostridiales Family XVII. Incertae Sedis</taxon>
        <taxon>Sulfobacillus</taxon>
    </lineage>
</organism>
<sequence length="59" mass="6879">MTEDIIKAMKERRRQQEMAEIYALHAKLQREKNAVIVHSDLEPRSGSLEFGPLRLSTKK</sequence>
<keyword evidence="2" id="KW-1185">Reference proteome</keyword>
<dbReference type="EMBL" id="JAFITA010000017">
    <property type="protein sequence ID" value="MBN4077473.1"/>
    <property type="molecule type" value="Genomic_DNA"/>
</dbReference>
<accession>A0ABS3AZ02</accession>
<comment type="caution">
    <text evidence="1">The sequence shown here is derived from an EMBL/GenBank/DDBJ whole genome shotgun (WGS) entry which is preliminary data.</text>
</comment>
<proteinExistence type="predicted"/>
<gene>
    <name evidence="1" type="ORF">JYT19_01025</name>
</gene>
<reference evidence="1" key="1">
    <citation type="submission" date="2021-02" db="EMBL/GenBank/DDBJ databases">
        <title>Activity-based single-cell genomes from oceanic crustal fluid captures similar information to metagenomic and metatranscriptomic surveys with orders of magnitude less sampling.</title>
        <authorList>
            <person name="D'Angelo T.S."/>
            <person name="Orcutt B.N."/>
        </authorList>
    </citation>
    <scope>NUCLEOTIDE SEQUENCE [LARGE SCALE GENOMIC DNA]</scope>
    <source>
        <strain evidence="1">AH-315-E05</strain>
    </source>
</reference>